<dbReference type="EMBL" id="JARBJD010000002">
    <property type="protein sequence ID" value="KAK2964587.1"/>
    <property type="molecule type" value="Genomic_DNA"/>
</dbReference>
<sequence length="655" mass="73308">MAQARPLASITILQAKERLHELAVAIEAQPEFEIDSMDFIHEFCSHQNPNIVKLALGTELSVFINLIPGYRMRDEEEQDGKVQLSEGVKQLRKYEKKFLTAYQRFLKFLESSLRHDNLKLPACHALSTLFSTHPHFNFFINLIKVVIPLFCEPTYCDIVTKHVEKLFQNDTEQYSTLAVLEFMKNFAEREIEKKRIPQEFFTVLLSVSVKEPPKHELDDDKLKQQVHVNVKAKDKKSKASVEQMKEKVERDVLREMEESRVAQSATERKRVSTKTLSALIRIASIALDANVQRLFIPSLTLLAKLTPHLNTALVSDLLIHVRDIVLPPPTPTIPSAAARSVLPASVATHPSLAPPHTFIPINPSSIFQDTSRIDLETLCSLLNSAFHIISLHADTLNVDNTALTRAIYTIILHVSLHQHLSPSSSIAAALTSSGHTSHTLSEMVALSSLQTAFFSLLDTLTKISTGFQQNRAKAFIQRLLSAAVFSDEQDAVALVQTARRILIVCPSAYTLFNGEVKIVQFRPDTDNCDFCAAEGAIVWEIDALKHHYSHHVRLLVEFMLSPTSKQAQPTISVLPSLIFAKMTQESPAQSNTVQPVKKTKRQTHFSADEPIHEQKKGGMAKGATSPTIEIALKKGKVHPLYYKMQTVSRGITLPP</sequence>
<feature type="compositionally biased region" description="Basic and acidic residues" evidence="5">
    <location>
        <begin position="606"/>
        <end position="616"/>
    </location>
</feature>
<evidence type="ECO:0000313" key="8">
    <source>
        <dbReference type="EMBL" id="KAK2964587.1"/>
    </source>
</evidence>
<dbReference type="InterPro" id="IPR005612">
    <property type="entry name" value="CCAAT-binding_factor"/>
</dbReference>
<evidence type="ECO:0000256" key="5">
    <source>
        <dbReference type="SAM" id="MobiDB-lite"/>
    </source>
</evidence>
<name>A0ABQ9YLG0_9EUKA</name>
<feature type="domain" description="CCAAT-binding factor" evidence="6">
    <location>
        <begin position="382"/>
        <end position="555"/>
    </location>
</feature>
<accession>A0ABQ9YLG0</accession>
<proteinExistence type="inferred from homology"/>
<evidence type="ECO:0000256" key="3">
    <source>
        <dbReference type="ARBA" id="ARBA00023054"/>
    </source>
</evidence>
<evidence type="ECO:0000256" key="4">
    <source>
        <dbReference type="ARBA" id="ARBA00023242"/>
    </source>
</evidence>
<dbReference type="InterPro" id="IPR016903">
    <property type="entry name" value="Nucleolar_cplx-assoc_3"/>
</dbReference>
<keyword evidence="3" id="KW-0175">Coiled coil</keyword>
<reference evidence="8 9" key="1">
    <citation type="journal article" date="2022" name="bioRxiv">
        <title>Genomics of Preaxostyla Flagellates Illuminates Evolutionary Transitions and the Path Towards Mitochondrial Loss.</title>
        <authorList>
            <person name="Novak L.V.F."/>
            <person name="Treitli S.C."/>
            <person name="Pyrih J."/>
            <person name="Halakuc P."/>
            <person name="Pipaliya S.V."/>
            <person name="Vacek V."/>
            <person name="Brzon O."/>
            <person name="Soukal P."/>
            <person name="Eme L."/>
            <person name="Dacks J.B."/>
            <person name="Karnkowska A."/>
            <person name="Elias M."/>
            <person name="Hampl V."/>
        </authorList>
    </citation>
    <scope>NUCLEOTIDE SEQUENCE [LARGE SCALE GENOMIC DNA]</scope>
    <source>
        <strain evidence="8">NAU3</strain>
        <tissue evidence="8">Gut</tissue>
    </source>
</reference>
<comment type="caution">
    <text evidence="8">The sequence shown here is derived from an EMBL/GenBank/DDBJ whole genome shotgun (WGS) entry which is preliminary data.</text>
</comment>
<evidence type="ECO:0000259" key="6">
    <source>
        <dbReference type="Pfam" id="PF03914"/>
    </source>
</evidence>
<evidence type="ECO:0000256" key="1">
    <source>
        <dbReference type="ARBA" id="ARBA00004604"/>
    </source>
</evidence>
<dbReference type="InterPro" id="IPR011501">
    <property type="entry name" value="Noc3_N"/>
</dbReference>
<dbReference type="PANTHER" id="PTHR14428">
    <property type="entry name" value="NUCLEOLAR COMPLEX PROTEIN 3"/>
    <property type="match status" value="1"/>
</dbReference>
<dbReference type="Proteomes" id="UP001281761">
    <property type="component" value="Unassembled WGS sequence"/>
</dbReference>
<keyword evidence="4" id="KW-0539">Nucleus</keyword>
<protein>
    <submittedName>
        <fullName evidence="8">Nucleolar complex-associated protein 3</fullName>
    </submittedName>
</protein>
<dbReference type="Pfam" id="PF03914">
    <property type="entry name" value="CBF"/>
    <property type="match status" value="1"/>
</dbReference>
<gene>
    <name evidence="8" type="ORF">BLNAU_504</name>
</gene>
<dbReference type="PANTHER" id="PTHR14428:SF5">
    <property type="entry name" value="NUCLEOLAR COMPLEX PROTEIN 3 HOMOLOG"/>
    <property type="match status" value="1"/>
</dbReference>
<feature type="domain" description="Nucleolar complex-associated protein 3 N-terminal" evidence="7">
    <location>
        <begin position="14"/>
        <end position="105"/>
    </location>
</feature>
<evidence type="ECO:0000256" key="2">
    <source>
        <dbReference type="ARBA" id="ARBA00007797"/>
    </source>
</evidence>
<comment type="similarity">
    <text evidence="2">Belongs to the CBF/MAK21 family.</text>
</comment>
<keyword evidence="9" id="KW-1185">Reference proteome</keyword>
<dbReference type="Pfam" id="PF07540">
    <property type="entry name" value="NOC3p"/>
    <property type="match status" value="1"/>
</dbReference>
<comment type="subcellular location">
    <subcellularLocation>
        <location evidence="1">Nucleus</location>
        <location evidence="1">Nucleolus</location>
    </subcellularLocation>
</comment>
<feature type="region of interest" description="Disordered" evidence="5">
    <location>
        <begin position="588"/>
        <end position="623"/>
    </location>
</feature>
<evidence type="ECO:0000259" key="7">
    <source>
        <dbReference type="Pfam" id="PF07540"/>
    </source>
</evidence>
<evidence type="ECO:0000313" key="9">
    <source>
        <dbReference type="Proteomes" id="UP001281761"/>
    </source>
</evidence>
<organism evidence="8 9">
    <name type="scientific">Blattamonas nauphoetae</name>
    <dbReference type="NCBI Taxonomy" id="2049346"/>
    <lineage>
        <taxon>Eukaryota</taxon>
        <taxon>Metamonada</taxon>
        <taxon>Preaxostyla</taxon>
        <taxon>Oxymonadida</taxon>
        <taxon>Blattamonas</taxon>
    </lineage>
</organism>